<dbReference type="Proteomes" id="UP000574317">
    <property type="component" value="Unassembled WGS sequence"/>
</dbReference>
<evidence type="ECO:0000313" key="2">
    <source>
        <dbReference type="Proteomes" id="UP000574317"/>
    </source>
</evidence>
<comment type="caution">
    <text evidence="1">The sequence shown here is derived from an EMBL/GenBank/DDBJ whole genome shotgun (WGS) entry which is preliminary data.</text>
</comment>
<sequence length="80" mass="8775">MYGSPIDSNLLVGSGSPVRWTMDGSRSGWDLGGKRIDLGGFGERQSLMGWEARVNSPSFPSNGIETAPDYRVHDKYARVQ</sequence>
<dbReference type="AlphaFoldDB" id="A0A8H5MQE2"/>
<protein>
    <submittedName>
        <fullName evidence="1">Uncharacterized protein</fullName>
    </submittedName>
</protein>
<name>A0A8H5MQE2_9HYPO</name>
<gene>
    <name evidence="1" type="ORF">FNAPI_11530</name>
</gene>
<reference evidence="1 2" key="1">
    <citation type="submission" date="2020-05" db="EMBL/GenBank/DDBJ databases">
        <title>Identification and distribution of gene clusters putatively required for synthesis of sphingolipid metabolism inhibitors in phylogenetically diverse species of the filamentous fungus Fusarium.</title>
        <authorList>
            <person name="Kim H.-S."/>
            <person name="Busman M."/>
            <person name="Brown D.W."/>
            <person name="Divon H."/>
            <person name="Uhlig S."/>
            <person name="Proctor R.H."/>
        </authorList>
    </citation>
    <scope>NUCLEOTIDE SEQUENCE [LARGE SCALE GENOMIC DNA]</scope>
    <source>
        <strain evidence="1 2">NRRL 25196</strain>
    </source>
</reference>
<keyword evidence="2" id="KW-1185">Reference proteome</keyword>
<proteinExistence type="predicted"/>
<dbReference type="EMBL" id="JAAOAO010000550">
    <property type="protein sequence ID" value="KAF5537023.1"/>
    <property type="molecule type" value="Genomic_DNA"/>
</dbReference>
<accession>A0A8H5MQE2</accession>
<organism evidence="1 2">
    <name type="scientific">Fusarium napiforme</name>
    <dbReference type="NCBI Taxonomy" id="42672"/>
    <lineage>
        <taxon>Eukaryota</taxon>
        <taxon>Fungi</taxon>
        <taxon>Dikarya</taxon>
        <taxon>Ascomycota</taxon>
        <taxon>Pezizomycotina</taxon>
        <taxon>Sordariomycetes</taxon>
        <taxon>Hypocreomycetidae</taxon>
        <taxon>Hypocreales</taxon>
        <taxon>Nectriaceae</taxon>
        <taxon>Fusarium</taxon>
        <taxon>Fusarium fujikuroi species complex</taxon>
    </lineage>
</organism>
<evidence type="ECO:0000313" key="1">
    <source>
        <dbReference type="EMBL" id="KAF5537023.1"/>
    </source>
</evidence>